<comment type="caution">
    <text evidence="8">The sequence shown here is derived from an EMBL/GenBank/DDBJ whole genome shotgun (WGS) entry which is preliminary data.</text>
</comment>
<dbReference type="GO" id="GO:0005886">
    <property type="term" value="C:plasma membrane"/>
    <property type="evidence" value="ECO:0007669"/>
    <property type="project" value="InterPro"/>
</dbReference>
<evidence type="ECO:0000313" key="8">
    <source>
        <dbReference type="EMBL" id="MUP42770.1"/>
    </source>
</evidence>
<keyword evidence="9" id="KW-1185">Reference proteome</keyword>
<gene>
    <name evidence="8" type="ORF">FLP08_09300</name>
</gene>
<keyword evidence="4 6" id="KW-0472">Membrane</keyword>
<proteinExistence type="predicted"/>
<sequence>MSDKKKKLIKVLKILGKIFLGILILILLLILFVRSPWGQNIIKDKLISSIEDKTGAEISLDKLFIQFDGDIQLDDLLILDLQGDTIAYAGSLRANIPLLPLIKGNSFSLDELEANKLTARVIRKDSVSGFNYEFLLEPYAVDTTQTQSTDTTSAPMSINIGNIDLKDFDIAYRDDVSGIDTKVKFQSLQLEFSKTDLQQMVFRADKVQLSKADINYVQTRPFPESDSEPPPLPILSVEDFELNEVNLKYDSQPDSLSSEVALNEFSLKNGDFDLKNNEIKTNALRFADSRVSLQLRQTATDTNQVSGQTSEFQWPDWKLKLGEIDIDNNQVQYSLNEAKVKKGEFDPNAISLDSLVFRSPGISYENKKAEVEIEQFRFKEGSGINLNEFKIAASISDTIFNIDGLDIGLNSNILQGSFTANYGSLARFINQPEKADLNLDLNNLRLDVNEIFRFQPSLKQNDYLRSLAASPVLGNIKANGNLDILNINPVNINWNNTRISGRGQIMNLQDPDNLIFDLPNVSLRSSRSDLVKFVKEEDLGLKLPENIAFEGSIKGTPSNIQTNSVLTTSEGSLKLDGKFNMGDRIVFDAKVQGDSIALGNLLQNEALGKIQLKVTASGSGNSLEDLDAKLESEIGSFTYNGYEFRKIEINGELEKGKGPISLNYKDENLNLDAQTRVELDSVSPRIDYKVNLEGADLEALGITQRSIKTGFKLDGWYKGNSTAYELEAKIIDGVSVYNNETYLLGSFDAKAYVREDTTSVSVNNRILELDLRSNASPGDFTAAIDRHFRRYISEDFQEDSINNPVNLNLDVQINESPILNEVFLVNLEELDTVNINIDFREKERSLDASVSIPYINYYSSQVDSLRLEMRSDPNDLKFDLAFNELNSGPLAIKKTILTGEVVDRKLALDFSSIYEQEQLVHVNSVLNFQGDTLKFHINPQELILNRKQWDIDSGNQISFATEYLDFENFRLFRNDQEMQLSNDKPGIEKEHLSLDFRNFKLAALLNYLNPENELATGQLNGNVVYEEPFGETGLLADMEINQFKVMGVDLNTLSLEGNSSGFSEYDFNMAIKGGEVDLDLQGTYTAADPSAKIDMNLDLNKVQMSALEGFSQGEIKNGSGSFSGNISLDGTILEPQYDGRLDFNQAKFNIAVLNAAFILPDESLRLDNDGVYFSNFNIQDTNKNSVVLNGEVSTKNLLNPGFDLKVNAEDFRLLNSTKEDNDLFYGTAVIDVDASIKGDLNLPEIDMNLDIKESTNFTYVIPETELQIKERDGVVIFVNKEDPYAILSETEEESYVISGYDIFSRLTVDEGATFNVILNPETGDKFQVQGEGDLIFNMYPNGRTALTGIYDINDGFYEVSLYNLVKRRFDIADGSRVSWAGDPLDAQLDVRAIYRVETSASSLMATSLSATDPQITQRYRQELPFLVYLKVEGDLMEPKITFNLDMPQDAQGAVGGQVFGRVQQLNNQEAELNKQVFSLLVLNRFFPDSGSDGSQGGTLSVARDNLNSALSDQLNMLSSKILGESGVKLNFELDSFTDYQGKNPEDRTQLGISAQKAFMEDRLIVEVGSEVDIQGGNQEGQETSPVIGNVSISYLLDRSGVWRLKGFSKSQYENVIDGQLVVSGIALIFTKEFNKFKNMFEKAVMEKVGKEKENKSEKQESSENEN</sequence>
<feature type="domain" description="Translocation and assembly module TamB C-terminal" evidence="7">
    <location>
        <begin position="1176"/>
        <end position="1633"/>
    </location>
</feature>
<evidence type="ECO:0000313" key="9">
    <source>
        <dbReference type="Proteomes" id="UP000460416"/>
    </source>
</evidence>
<organism evidence="8 9">
    <name type="scientific">Christiangramia aestuarii</name>
    <dbReference type="NCBI Taxonomy" id="1028746"/>
    <lineage>
        <taxon>Bacteria</taxon>
        <taxon>Pseudomonadati</taxon>
        <taxon>Bacteroidota</taxon>
        <taxon>Flavobacteriia</taxon>
        <taxon>Flavobacteriales</taxon>
        <taxon>Flavobacteriaceae</taxon>
        <taxon>Christiangramia</taxon>
    </lineage>
</organism>
<comment type="subcellular location">
    <subcellularLocation>
        <location evidence="1">Membrane</location>
        <topology evidence="1">Single-pass membrane protein</topology>
    </subcellularLocation>
</comment>
<dbReference type="InterPro" id="IPR007452">
    <property type="entry name" value="TamB_C"/>
</dbReference>
<evidence type="ECO:0000256" key="2">
    <source>
        <dbReference type="ARBA" id="ARBA00022692"/>
    </source>
</evidence>
<reference evidence="8 9" key="1">
    <citation type="submission" date="2019-07" db="EMBL/GenBank/DDBJ databases">
        <title>Gramella aestuarii sp. nov., isolated from a tidal flat, and emended description of Gramella echinicola.</title>
        <authorList>
            <person name="Liu L."/>
        </authorList>
    </citation>
    <scope>NUCLEOTIDE SEQUENCE [LARGE SCALE GENOMIC DNA]</scope>
    <source>
        <strain evidence="8 9">BS12</strain>
    </source>
</reference>
<dbReference type="EMBL" id="VJVW01000003">
    <property type="protein sequence ID" value="MUP42770.1"/>
    <property type="molecule type" value="Genomic_DNA"/>
</dbReference>
<dbReference type="Proteomes" id="UP000460416">
    <property type="component" value="Unassembled WGS sequence"/>
</dbReference>
<dbReference type="PANTHER" id="PTHR30441">
    <property type="entry name" value="DUF748 DOMAIN-CONTAINING PROTEIN"/>
    <property type="match status" value="1"/>
</dbReference>
<dbReference type="GO" id="GO:0009306">
    <property type="term" value="P:protein secretion"/>
    <property type="evidence" value="ECO:0007669"/>
    <property type="project" value="InterPro"/>
</dbReference>
<name>A0A7K1LQN4_9FLAO</name>
<evidence type="ECO:0000259" key="7">
    <source>
        <dbReference type="Pfam" id="PF04357"/>
    </source>
</evidence>
<accession>A0A7K1LQN4</accession>
<evidence type="ECO:0000256" key="5">
    <source>
        <dbReference type="SAM" id="MobiDB-lite"/>
    </source>
</evidence>
<keyword evidence="2 6" id="KW-0812">Transmembrane</keyword>
<keyword evidence="3 6" id="KW-1133">Transmembrane helix</keyword>
<protein>
    <submittedName>
        <fullName evidence="8">Translocation/assembly module TamB</fullName>
    </submittedName>
</protein>
<evidence type="ECO:0000256" key="3">
    <source>
        <dbReference type="ARBA" id="ARBA00022989"/>
    </source>
</evidence>
<feature type="transmembrane region" description="Helical" evidence="6">
    <location>
        <begin position="12"/>
        <end position="33"/>
    </location>
</feature>
<dbReference type="RefSeq" id="WP_156276242.1">
    <property type="nucleotide sequence ID" value="NZ_BAABGI010000003.1"/>
</dbReference>
<evidence type="ECO:0000256" key="4">
    <source>
        <dbReference type="ARBA" id="ARBA00023136"/>
    </source>
</evidence>
<dbReference type="OrthoDB" id="9811276at2"/>
<evidence type="ECO:0000256" key="1">
    <source>
        <dbReference type="ARBA" id="ARBA00004167"/>
    </source>
</evidence>
<evidence type="ECO:0000256" key="6">
    <source>
        <dbReference type="SAM" id="Phobius"/>
    </source>
</evidence>
<dbReference type="PANTHER" id="PTHR30441:SF8">
    <property type="entry name" value="DUF748 DOMAIN-CONTAINING PROTEIN"/>
    <property type="match status" value="1"/>
</dbReference>
<dbReference type="GO" id="GO:0090313">
    <property type="term" value="P:regulation of protein targeting to membrane"/>
    <property type="evidence" value="ECO:0007669"/>
    <property type="project" value="TreeGrafter"/>
</dbReference>
<dbReference type="InterPro" id="IPR052894">
    <property type="entry name" value="AsmA-related"/>
</dbReference>
<feature type="region of interest" description="Disordered" evidence="5">
    <location>
        <begin position="1647"/>
        <end position="1666"/>
    </location>
</feature>
<dbReference type="Pfam" id="PF04357">
    <property type="entry name" value="TamB"/>
    <property type="match status" value="1"/>
</dbReference>